<organism evidence="9 10">
    <name type="scientific">Litorivivens lipolytica</name>
    <dbReference type="NCBI Taxonomy" id="1524264"/>
    <lineage>
        <taxon>Bacteria</taxon>
        <taxon>Pseudomonadati</taxon>
        <taxon>Pseudomonadota</taxon>
        <taxon>Gammaproteobacteria</taxon>
        <taxon>Litorivivens</taxon>
    </lineage>
</organism>
<feature type="transmembrane region" description="Helical" evidence="7">
    <location>
        <begin position="736"/>
        <end position="755"/>
    </location>
</feature>
<feature type="transmembrane region" description="Helical" evidence="7">
    <location>
        <begin position="283"/>
        <end position="302"/>
    </location>
</feature>
<dbReference type="SUPFAM" id="SSF82866">
    <property type="entry name" value="Multidrug efflux transporter AcrB transmembrane domain"/>
    <property type="match status" value="2"/>
</dbReference>
<evidence type="ECO:0000256" key="2">
    <source>
        <dbReference type="ARBA" id="ARBA00010157"/>
    </source>
</evidence>
<protein>
    <recommendedName>
        <fullName evidence="8">SSD domain-containing protein</fullName>
    </recommendedName>
</protein>
<comment type="similarity">
    <text evidence="2">Belongs to the resistance-nodulation-cell division (RND) (TC 2.A.6) family. MmpL subfamily.</text>
</comment>
<feature type="transmembrane region" description="Helical" evidence="7">
    <location>
        <begin position="810"/>
        <end position="834"/>
    </location>
</feature>
<evidence type="ECO:0000256" key="1">
    <source>
        <dbReference type="ARBA" id="ARBA00004651"/>
    </source>
</evidence>
<feature type="transmembrane region" description="Helical" evidence="7">
    <location>
        <begin position="782"/>
        <end position="804"/>
    </location>
</feature>
<feature type="transmembrane region" description="Helical" evidence="7">
    <location>
        <begin position="382"/>
        <end position="400"/>
    </location>
</feature>
<keyword evidence="10" id="KW-1185">Reference proteome</keyword>
<keyword evidence="3" id="KW-1003">Cell membrane</keyword>
<feature type="transmembrane region" description="Helical" evidence="7">
    <location>
        <begin position="21"/>
        <end position="42"/>
    </location>
</feature>
<keyword evidence="5 7" id="KW-1133">Transmembrane helix</keyword>
<dbReference type="InterPro" id="IPR000731">
    <property type="entry name" value="SSD"/>
</dbReference>
<feature type="transmembrane region" description="Helical" evidence="7">
    <location>
        <begin position="406"/>
        <end position="432"/>
    </location>
</feature>
<dbReference type="PANTHER" id="PTHR33406">
    <property type="entry name" value="MEMBRANE PROTEIN MJ1562-RELATED"/>
    <property type="match status" value="1"/>
</dbReference>
<dbReference type="Gene3D" id="1.20.1640.10">
    <property type="entry name" value="Multidrug efflux transporter AcrB transmembrane domain"/>
    <property type="match status" value="2"/>
</dbReference>
<dbReference type="EMBL" id="JACHWY010000001">
    <property type="protein sequence ID" value="MBB3046586.1"/>
    <property type="molecule type" value="Genomic_DNA"/>
</dbReference>
<evidence type="ECO:0000313" key="9">
    <source>
        <dbReference type="EMBL" id="MBB3046586.1"/>
    </source>
</evidence>
<evidence type="ECO:0000256" key="4">
    <source>
        <dbReference type="ARBA" id="ARBA00022692"/>
    </source>
</evidence>
<dbReference type="PROSITE" id="PS50156">
    <property type="entry name" value="SSD"/>
    <property type="match status" value="2"/>
</dbReference>
<keyword evidence="6 7" id="KW-0472">Membrane</keyword>
<dbReference type="RefSeq" id="WP_183409273.1">
    <property type="nucleotide sequence ID" value="NZ_JACHWY010000001.1"/>
</dbReference>
<dbReference type="PANTHER" id="PTHR33406:SF6">
    <property type="entry name" value="MEMBRANE PROTEIN YDGH-RELATED"/>
    <property type="match status" value="1"/>
</dbReference>
<evidence type="ECO:0000256" key="5">
    <source>
        <dbReference type="ARBA" id="ARBA00022989"/>
    </source>
</evidence>
<dbReference type="Pfam" id="PF03176">
    <property type="entry name" value="MMPL"/>
    <property type="match status" value="2"/>
</dbReference>
<proteinExistence type="inferred from homology"/>
<feature type="transmembrane region" description="Helical" evidence="7">
    <location>
        <begin position="473"/>
        <end position="494"/>
    </location>
</feature>
<feature type="domain" description="SSD" evidence="8">
    <location>
        <begin position="312"/>
        <end position="434"/>
    </location>
</feature>
<evidence type="ECO:0000313" key="10">
    <source>
        <dbReference type="Proteomes" id="UP000537130"/>
    </source>
</evidence>
<evidence type="ECO:0000256" key="7">
    <source>
        <dbReference type="SAM" id="Phobius"/>
    </source>
</evidence>
<comment type="subcellular location">
    <subcellularLocation>
        <location evidence="1">Cell membrane</location>
        <topology evidence="1">Multi-pass membrane protein</topology>
    </subcellularLocation>
</comment>
<dbReference type="InterPro" id="IPR050545">
    <property type="entry name" value="Mycobact_MmpL"/>
</dbReference>
<evidence type="ECO:0000259" key="8">
    <source>
        <dbReference type="PROSITE" id="PS50156"/>
    </source>
</evidence>
<feature type="domain" description="SSD" evidence="8">
    <location>
        <begin position="707"/>
        <end position="833"/>
    </location>
</feature>
<comment type="caution">
    <text evidence="9">The sequence shown here is derived from an EMBL/GenBank/DDBJ whole genome shotgun (WGS) entry which is preliminary data.</text>
</comment>
<gene>
    <name evidence="9" type="ORF">FHR99_000822</name>
</gene>
<sequence>MQQLLFRLNHLFERLPGALLPYRWLSLILFVAIATLMMTGLVRHFAVNMSPEVWFEDEAGPLEIRNAFRRQFGSDESVFIVYRPQSGDVFSEEALRTLEKLHTTLTQLSEGADAGELGRIVDIDSLYNARYQIAQGDTLISKKLIGADFPETESERERRRAIAESQDSFERMFYSDDFQYGGIRIKTDFGVVPVESELSESATQTDNLLADDGFGFGLETSLEVDASAEVAEVEFASVQLDEYARFMNAVREITQDPAFSDFEFHYVGNPATMDFVMNAVIEAGGLLTAMVALVVILLWVLFRSLSAVIWPLLIVYTSAIWAIGTGAWLGMTYTTMLALTFMLVLAVGIASCIHVLSAYTLFTREGKDHHRALALAYRKTGIPILLTSVTTMIGMLALTLTDMPIITTFGITSALAVGFSFLLIFLFLPILLDIWHPKIQTEGKSESDGKKPLIDLQPMLAWIADFTERRAKAIVVSYVAVFALLIYGAFGLSIDTNFSKLAREGTPLQSALELVDKDMMGGMDLEVFLDFNQADALQDPAVLKAINELQNLISEKHQGKVIKTFSLADIVEDTNQVMNGDDPAYHRLPDDPRMTAQLLYLFNNANPDDRRDMVSDDYSKSHISFMLKNGGTNEYTPFFNQLDRDIEQIFAPLRSTYPDMSLEVTGTFHMMMNLMDHVAWTQVKSFSFALFIITLLMMVTLGSYQAGLISMIPNLLPAVFTFGVMGALGIPLDTDTLIVAPIIIGIAVDDTIHFLTHYRYTWIEHGDVGIAVRKTLREVGQAVAFTSLILGLGFGVLGFAGYLGLAKPGIFGGLAILVALLSDLLFLPALMHWLKPDMGRRKVLENNAPAPSKLT</sequence>
<accession>A0A7W4W350</accession>
<feature type="transmembrane region" description="Helical" evidence="7">
    <location>
        <begin position="686"/>
        <end position="704"/>
    </location>
</feature>
<dbReference type="Proteomes" id="UP000537130">
    <property type="component" value="Unassembled WGS sequence"/>
</dbReference>
<evidence type="ECO:0000256" key="6">
    <source>
        <dbReference type="ARBA" id="ARBA00023136"/>
    </source>
</evidence>
<feature type="transmembrane region" description="Helical" evidence="7">
    <location>
        <begin position="711"/>
        <end position="730"/>
    </location>
</feature>
<dbReference type="AlphaFoldDB" id="A0A7W4W350"/>
<evidence type="ECO:0000256" key="3">
    <source>
        <dbReference type="ARBA" id="ARBA00022475"/>
    </source>
</evidence>
<name>A0A7W4W350_9GAMM</name>
<feature type="transmembrane region" description="Helical" evidence="7">
    <location>
        <begin position="309"/>
        <end position="331"/>
    </location>
</feature>
<feature type="transmembrane region" description="Helical" evidence="7">
    <location>
        <begin position="337"/>
        <end position="362"/>
    </location>
</feature>
<keyword evidence="4 7" id="KW-0812">Transmembrane</keyword>
<reference evidence="9 10" key="1">
    <citation type="submission" date="2020-08" db="EMBL/GenBank/DDBJ databases">
        <title>Genomic Encyclopedia of Type Strains, Phase III (KMG-III): the genomes of soil and plant-associated and newly described type strains.</title>
        <authorList>
            <person name="Whitman W."/>
        </authorList>
    </citation>
    <scope>NUCLEOTIDE SEQUENCE [LARGE SCALE GENOMIC DNA]</scope>
    <source>
        <strain evidence="9 10">CECT 8654</strain>
    </source>
</reference>
<dbReference type="GO" id="GO:0005886">
    <property type="term" value="C:plasma membrane"/>
    <property type="evidence" value="ECO:0007669"/>
    <property type="project" value="UniProtKB-SubCell"/>
</dbReference>
<dbReference type="InterPro" id="IPR004869">
    <property type="entry name" value="MMPL_dom"/>
</dbReference>